<name>A0A5P1RCB5_9GAMM</name>
<dbReference type="Pfam" id="PF00990">
    <property type="entry name" value="GGDEF"/>
    <property type="match status" value="1"/>
</dbReference>
<dbReference type="InterPro" id="IPR052155">
    <property type="entry name" value="Biofilm_reg_signaling"/>
</dbReference>
<dbReference type="Pfam" id="PF00563">
    <property type="entry name" value="EAL"/>
    <property type="match status" value="1"/>
</dbReference>
<organism evidence="4 5">
    <name type="scientific">Neptunomonas concharum</name>
    <dbReference type="NCBI Taxonomy" id="1031538"/>
    <lineage>
        <taxon>Bacteria</taxon>
        <taxon>Pseudomonadati</taxon>
        <taxon>Pseudomonadota</taxon>
        <taxon>Gammaproteobacteria</taxon>
        <taxon>Oceanospirillales</taxon>
        <taxon>Oceanospirillaceae</taxon>
        <taxon>Neptunomonas</taxon>
    </lineage>
</organism>
<protein>
    <submittedName>
        <fullName evidence="4">EAL domain-containing protein</fullName>
    </submittedName>
</protein>
<dbReference type="PROSITE" id="PS50883">
    <property type="entry name" value="EAL"/>
    <property type="match status" value="1"/>
</dbReference>
<dbReference type="SMART" id="SM00052">
    <property type="entry name" value="EAL"/>
    <property type="match status" value="1"/>
</dbReference>
<evidence type="ECO:0000259" key="2">
    <source>
        <dbReference type="PROSITE" id="PS50883"/>
    </source>
</evidence>
<dbReference type="NCBIfam" id="TIGR00254">
    <property type="entry name" value="GGDEF"/>
    <property type="match status" value="1"/>
</dbReference>
<dbReference type="InterPro" id="IPR035965">
    <property type="entry name" value="PAS-like_dom_sf"/>
</dbReference>
<dbReference type="EMBL" id="CP043869">
    <property type="protein sequence ID" value="QEQ97299.1"/>
    <property type="molecule type" value="Genomic_DNA"/>
</dbReference>
<feature type="transmembrane region" description="Helical" evidence="1">
    <location>
        <begin position="286"/>
        <end position="309"/>
    </location>
</feature>
<gene>
    <name evidence="4" type="ORF">F0U83_11555</name>
</gene>
<keyword evidence="1" id="KW-0472">Membrane</keyword>
<dbReference type="CDD" id="cd01948">
    <property type="entry name" value="EAL"/>
    <property type="match status" value="1"/>
</dbReference>
<dbReference type="Gene3D" id="3.30.450.20">
    <property type="entry name" value="PAS domain"/>
    <property type="match status" value="1"/>
</dbReference>
<keyword evidence="1" id="KW-1133">Transmembrane helix</keyword>
<dbReference type="OrthoDB" id="6118316at2"/>
<dbReference type="RefSeq" id="WP_138987059.1">
    <property type="nucleotide sequence ID" value="NZ_CP043869.1"/>
</dbReference>
<dbReference type="NCBIfam" id="TIGR00229">
    <property type="entry name" value="sensory_box"/>
    <property type="match status" value="1"/>
</dbReference>
<keyword evidence="1" id="KW-0812">Transmembrane</keyword>
<dbReference type="Proteomes" id="UP000324760">
    <property type="component" value="Chromosome"/>
</dbReference>
<dbReference type="Gene3D" id="3.20.20.450">
    <property type="entry name" value="EAL domain"/>
    <property type="match status" value="1"/>
</dbReference>
<dbReference type="PANTHER" id="PTHR44757:SF2">
    <property type="entry name" value="BIOFILM ARCHITECTURE MAINTENANCE PROTEIN MBAA"/>
    <property type="match status" value="1"/>
</dbReference>
<dbReference type="SUPFAM" id="SSF55785">
    <property type="entry name" value="PYP-like sensor domain (PAS domain)"/>
    <property type="match status" value="1"/>
</dbReference>
<dbReference type="InterPro" id="IPR000160">
    <property type="entry name" value="GGDEF_dom"/>
</dbReference>
<sequence>MKRAYFVSLRHKIFWPLISIIFISHMFIYTALSSQIDQHFANTQLELHKRNLKALNGAMTTSYHKLLEVAQTISLLTQAVGKDQFPRHIEKVLESNFSLFQAQGMLDSAALYGADGQLIYAWGDTSERETSAIRAVLENEFPVRGMGCQSHCFRFLAIPQLTDGKVNTVMVLGRRMHDMLLDFKQLTGVDIGIAKASQGSWSDVSGWQLNFGQMTQRNRNLQILNILSKDVVGFEMDSLYSVEAFGKTYDLFFTVPESVQSNESIWVLISEQISKPSFFYSPYGRLLFVLLLSAFILGLSAYFLSCYLVRRINRVQQLALTHNVSELSLNKYLDETDELLDNLASIFAQTEVLHQRVSSAESRFEDTCSALNKEQELLTNLMDNTQSIVLTQNASGHIVSCNEFGVREYGCQGEIVGSSFSELFLAGEYNSVTKTLLEQFYLGHDTLIRQESRSLCREGEYHYLSWIHSFVHSDDGNRQPLILSIGIDVTEKRKAEERLAWLAFHDPVTAIANKRLFLEQLPEMLLTNGESGRSLAVLCCDFEGLRDFSMPLSASDGDHLMNSVTKRLAGCLRDRDLLSRFADDLFMIVLQEMKCVENASLVAQKILSAFNEPFVISDKRIAFDVCIGVSLFPEHGKTVAELVNSSEVAMYHARQGGKRGYHIFTSDAESSESDQSSFIMDFSNALEAEQLQITYQPVVDMQSEKVVAAEARVYWQHPASGTLDCNEFIDHVFDASMGSQLNESMLFEIFKQRSLWQFGRNKSLRMVIRLSRRQLQDPALVTTFRRGLALYQLPTESIEIRLDGEDVLSQRMLFQDLIRQIAALGLSISIDSSSHEILGSFIDSGCHNKRVRVSVDTLLNGDKKQQDFVRKLVLLGREMDMVFVASGVVSSEQVAELLSIGCTEGVGSYYSTARTPAQFSAYVESLDMLVTPEA</sequence>
<dbReference type="InterPro" id="IPR035919">
    <property type="entry name" value="EAL_sf"/>
</dbReference>
<feature type="transmembrane region" description="Helical" evidence="1">
    <location>
        <begin position="12"/>
        <end position="32"/>
    </location>
</feature>
<dbReference type="InterPro" id="IPR043128">
    <property type="entry name" value="Rev_trsase/Diguanyl_cyclase"/>
</dbReference>
<evidence type="ECO:0000256" key="1">
    <source>
        <dbReference type="SAM" id="Phobius"/>
    </source>
</evidence>
<reference evidence="4 5" key="1">
    <citation type="journal article" date="2019" name="Biochem. Eng. J.">
        <title>Metabolic engineering of the marine bacteria Neptunomonas concharum for the production of acetoin and meso-2,3-butanediol from acetate.</title>
        <authorList>
            <person name="Li W."/>
            <person name="Pu N."/>
            <person name="Liu C.-X."/>
            <person name="Yuan Q.-P."/>
            <person name="Li Z.-J."/>
        </authorList>
    </citation>
    <scope>NUCLEOTIDE SEQUENCE [LARGE SCALE GENOMIC DNA]</scope>
    <source>
        <strain evidence="4 5">JCM17730</strain>
    </source>
</reference>
<dbReference type="SUPFAM" id="SSF55073">
    <property type="entry name" value="Nucleotide cyclase"/>
    <property type="match status" value="1"/>
</dbReference>
<dbReference type="InterPro" id="IPR001633">
    <property type="entry name" value="EAL_dom"/>
</dbReference>
<feature type="domain" description="EAL" evidence="2">
    <location>
        <begin position="675"/>
        <end position="927"/>
    </location>
</feature>
<dbReference type="PROSITE" id="PS50887">
    <property type="entry name" value="GGDEF"/>
    <property type="match status" value="1"/>
</dbReference>
<dbReference type="InterPro" id="IPR029787">
    <property type="entry name" value="Nucleotide_cyclase"/>
</dbReference>
<dbReference type="SMART" id="SM00267">
    <property type="entry name" value="GGDEF"/>
    <property type="match status" value="1"/>
</dbReference>
<dbReference type="InterPro" id="IPR000014">
    <property type="entry name" value="PAS"/>
</dbReference>
<dbReference type="AlphaFoldDB" id="A0A5P1RCB5"/>
<feature type="domain" description="GGDEF" evidence="3">
    <location>
        <begin position="533"/>
        <end position="666"/>
    </location>
</feature>
<evidence type="ECO:0000313" key="5">
    <source>
        <dbReference type="Proteomes" id="UP000324760"/>
    </source>
</evidence>
<dbReference type="KEGG" id="ncu:F0U83_11555"/>
<dbReference type="Pfam" id="PF14827">
    <property type="entry name" value="dCache_3"/>
    <property type="match status" value="1"/>
</dbReference>
<dbReference type="InterPro" id="IPR029150">
    <property type="entry name" value="dCache_3"/>
</dbReference>
<dbReference type="PANTHER" id="PTHR44757">
    <property type="entry name" value="DIGUANYLATE CYCLASE DGCP"/>
    <property type="match status" value="1"/>
</dbReference>
<keyword evidence="5" id="KW-1185">Reference proteome</keyword>
<dbReference type="CDD" id="cd01949">
    <property type="entry name" value="GGDEF"/>
    <property type="match status" value="1"/>
</dbReference>
<evidence type="ECO:0000313" key="4">
    <source>
        <dbReference type="EMBL" id="QEQ97299.1"/>
    </source>
</evidence>
<proteinExistence type="predicted"/>
<dbReference type="SUPFAM" id="SSF141868">
    <property type="entry name" value="EAL domain-like"/>
    <property type="match status" value="1"/>
</dbReference>
<dbReference type="Gene3D" id="3.30.70.270">
    <property type="match status" value="1"/>
</dbReference>
<evidence type="ECO:0000259" key="3">
    <source>
        <dbReference type="PROSITE" id="PS50887"/>
    </source>
</evidence>
<accession>A0A5P1RCB5</accession>